<keyword evidence="4 6" id="KW-1133">Transmembrane helix</keyword>
<keyword evidence="3 6" id="KW-0812">Transmembrane</keyword>
<dbReference type="PANTHER" id="PTHR30250">
    <property type="entry name" value="PST FAMILY PREDICTED COLANIC ACID TRANSPORTER"/>
    <property type="match status" value="1"/>
</dbReference>
<evidence type="ECO:0000313" key="7">
    <source>
        <dbReference type="EMBL" id="MDQ0176899.1"/>
    </source>
</evidence>
<accession>A0ABT9WUU3</accession>
<feature type="transmembrane region" description="Helical" evidence="6">
    <location>
        <begin position="430"/>
        <end position="452"/>
    </location>
</feature>
<dbReference type="InterPro" id="IPR002797">
    <property type="entry name" value="Polysacc_synth"/>
</dbReference>
<feature type="transmembrane region" description="Helical" evidence="6">
    <location>
        <begin position="245"/>
        <end position="265"/>
    </location>
</feature>
<evidence type="ECO:0000256" key="6">
    <source>
        <dbReference type="SAM" id="Phobius"/>
    </source>
</evidence>
<dbReference type="PIRSF" id="PIRSF038958">
    <property type="entry name" value="PG_synth_SpoVB"/>
    <property type="match status" value="1"/>
</dbReference>
<feature type="transmembrane region" description="Helical" evidence="6">
    <location>
        <begin position="405"/>
        <end position="424"/>
    </location>
</feature>
<evidence type="ECO:0000256" key="5">
    <source>
        <dbReference type="ARBA" id="ARBA00023136"/>
    </source>
</evidence>
<dbReference type="PANTHER" id="PTHR30250:SF21">
    <property type="entry name" value="LIPID II FLIPPASE MURJ"/>
    <property type="match status" value="1"/>
</dbReference>
<protein>
    <submittedName>
        <fullName evidence="7">O-antigen/teichoic acid export membrane protein</fullName>
    </submittedName>
</protein>
<reference evidence="7 8" key="1">
    <citation type="submission" date="2023-07" db="EMBL/GenBank/DDBJ databases">
        <title>Genomic Encyclopedia of Type Strains, Phase IV (KMG-IV): sequencing the most valuable type-strain genomes for metagenomic binning, comparative biology and taxonomic classification.</title>
        <authorList>
            <person name="Goeker M."/>
        </authorList>
    </citation>
    <scope>NUCLEOTIDE SEQUENCE [LARGE SCALE GENOMIC DNA]</scope>
    <source>
        <strain evidence="7 8">DSM 23837</strain>
    </source>
</reference>
<dbReference type="Pfam" id="PF01943">
    <property type="entry name" value="Polysacc_synt"/>
    <property type="match status" value="1"/>
</dbReference>
<dbReference type="InterPro" id="IPR024923">
    <property type="entry name" value="PG_synth_SpoVB"/>
</dbReference>
<evidence type="ECO:0000256" key="2">
    <source>
        <dbReference type="ARBA" id="ARBA00022475"/>
    </source>
</evidence>
<keyword evidence="8" id="KW-1185">Reference proteome</keyword>
<evidence type="ECO:0000256" key="3">
    <source>
        <dbReference type="ARBA" id="ARBA00022692"/>
    </source>
</evidence>
<evidence type="ECO:0000313" key="8">
    <source>
        <dbReference type="Proteomes" id="UP001223586"/>
    </source>
</evidence>
<feature type="transmembrane region" description="Helical" evidence="6">
    <location>
        <begin position="374"/>
        <end position="393"/>
    </location>
</feature>
<dbReference type="InterPro" id="IPR050833">
    <property type="entry name" value="Poly_Biosynth_Transport"/>
</dbReference>
<keyword evidence="5 6" id="KW-0472">Membrane</keyword>
<feature type="transmembrane region" description="Helical" evidence="6">
    <location>
        <begin position="464"/>
        <end position="484"/>
    </location>
</feature>
<evidence type="ECO:0000256" key="1">
    <source>
        <dbReference type="ARBA" id="ARBA00004651"/>
    </source>
</evidence>
<comment type="subcellular location">
    <subcellularLocation>
        <location evidence="1">Cell membrane</location>
        <topology evidence="1">Multi-pass membrane protein</topology>
    </subcellularLocation>
</comment>
<keyword evidence="2" id="KW-1003">Cell membrane</keyword>
<comment type="caution">
    <text evidence="7">The sequence shown here is derived from an EMBL/GenBank/DDBJ whole genome shotgun (WGS) entry which is preliminary data.</text>
</comment>
<dbReference type="RefSeq" id="WP_307230418.1">
    <property type="nucleotide sequence ID" value="NZ_JAUSTT010000016.1"/>
</dbReference>
<feature type="transmembrane region" description="Helical" evidence="6">
    <location>
        <begin position="496"/>
        <end position="516"/>
    </location>
</feature>
<feature type="transmembrane region" description="Helical" evidence="6">
    <location>
        <begin position="47"/>
        <end position="68"/>
    </location>
</feature>
<feature type="transmembrane region" description="Helical" evidence="6">
    <location>
        <begin position="192"/>
        <end position="216"/>
    </location>
</feature>
<feature type="transmembrane region" description="Helical" evidence="6">
    <location>
        <begin position="130"/>
        <end position="147"/>
    </location>
</feature>
<proteinExistence type="predicted"/>
<sequence>MTSKLMRGTFLITLGTILSKVLGALYVIPFYAMIGEENVALYQIGYVPYSIFISIATAGVPLAVAKYIAKYNSLEEYAVGRRLFKSGIYLMMATGIISFAVLYFFAPTFAHIMLANQQNPSFTYEEVTTVIKAVSFALIVVPFMSLIRGFFQGHQSMGPSAVSTVVEQIVRIAFVLVGTFFVLNVFNGDTVTAISLATFAAFIGGIGSLMVLLWYWKKRKPYLDELLQHDKGNIDVSMTDMYKEIIIYAIPFVLVGIANPLYQLIDNVTFSRAFDAIAKTADEGRRALGIVSFSVHKLVIIPVSLATAFSLSLVPLVTESYVKGERDVMIRNLNQTFQILLFITMPAAIGLALLARPIYTVFYEPSTLGTEVLMTYAPVAILFALFAVTAAILQGINEQRFTMLSLLVGILVKLSLNIPFIKMFETKGAVYATALGYLASITINFIVIRLFIGYPFKLVVRRTILIVLFNLTMTVGVIASYKGLSMILSPDHKLQALVLIIICALIGALIYGYLGLKSKLADRLFGQRLQKIKQKLRLQ</sequence>
<dbReference type="Proteomes" id="UP001223586">
    <property type="component" value="Unassembled WGS sequence"/>
</dbReference>
<feature type="transmembrane region" description="Helical" evidence="6">
    <location>
        <begin position="168"/>
        <end position="186"/>
    </location>
</feature>
<name>A0ABT9WUU3_9BACI</name>
<organism evidence="7 8">
    <name type="scientific">Bacillus chungangensis</name>
    <dbReference type="NCBI Taxonomy" id="587633"/>
    <lineage>
        <taxon>Bacteria</taxon>
        <taxon>Bacillati</taxon>
        <taxon>Bacillota</taxon>
        <taxon>Bacilli</taxon>
        <taxon>Bacillales</taxon>
        <taxon>Bacillaceae</taxon>
        <taxon>Bacillus</taxon>
    </lineage>
</organism>
<feature type="transmembrane region" description="Helical" evidence="6">
    <location>
        <begin position="88"/>
        <end position="110"/>
    </location>
</feature>
<dbReference type="EMBL" id="JAUSTT010000016">
    <property type="protein sequence ID" value="MDQ0176899.1"/>
    <property type="molecule type" value="Genomic_DNA"/>
</dbReference>
<dbReference type="CDD" id="cd13124">
    <property type="entry name" value="MATE_SpoVB_like"/>
    <property type="match status" value="1"/>
</dbReference>
<feature type="transmembrane region" description="Helical" evidence="6">
    <location>
        <begin position="298"/>
        <end position="318"/>
    </location>
</feature>
<evidence type="ECO:0000256" key="4">
    <source>
        <dbReference type="ARBA" id="ARBA00022989"/>
    </source>
</evidence>
<feature type="transmembrane region" description="Helical" evidence="6">
    <location>
        <begin position="339"/>
        <end position="362"/>
    </location>
</feature>
<gene>
    <name evidence="7" type="ORF">J2S08_002757</name>
</gene>